<evidence type="ECO:0000313" key="4">
    <source>
        <dbReference type="Proteomes" id="UP001174909"/>
    </source>
</evidence>
<proteinExistence type="predicted"/>
<feature type="compositionally biased region" description="Basic and acidic residues" evidence="1">
    <location>
        <begin position="171"/>
        <end position="182"/>
    </location>
</feature>
<feature type="compositionally biased region" description="Acidic residues" evidence="1">
    <location>
        <begin position="434"/>
        <end position="446"/>
    </location>
</feature>
<feature type="region of interest" description="Disordered" evidence="1">
    <location>
        <begin position="334"/>
        <end position="642"/>
    </location>
</feature>
<protein>
    <recommendedName>
        <fullName evidence="2">Cilium assembly protein DZIP1 domain-containing protein</fullName>
    </recommendedName>
</protein>
<accession>A0AA35X5A2</accession>
<dbReference type="AlphaFoldDB" id="A0AA35X5A2"/>
<feature type="compositionally biased region" description="Acidic residues" evidence="1">
    <location>
        <begin position="211"/>
        <end position="230"/>
    </location>
</feature>
<dbReference type="Pfam" id="PF25977">
    <property type="entry name" value="DZIP1"/>
    <property type="match status" value="1"/>
</dbReference>
<dbReference type="InterPro" id="IPR058883">
    <property type="entry name" value="DZIP1_dom"/>
</dbReference>
<feature type="region of interest" description="Disordered" evidence="1">
    <location>
        <begin position="81"/>
        <end position="142"/>
    </location>
</feature>
<feature type="compositionally biased region" description="Low complexity" evidence="1">
    <location>
        <begin position="353"/>
        <end position="366"/>
    </location>
</feature>
<gene>
    <name evidence="3" type="ORF">GBAR_LOCUS21322</name>
</gene>
<evidence type="ECO:0000256" key="1">
    <source>
        <dbReference type="SAM" id="MobiDB-lite"/>
    </source>
</evidence>
<reference evidence="3" key="1">
    <citation type="submission" date="2023-03" db="EMBL/GenBank/DDBJ databases">
        <authorList>
            <person name="Steffen K."/>
            <person name="Cardenas P."/>
        </authorList>
    </citation>
    <scope>NUCLEOTIDE SEQUENCE</scope>
</reference>
<dbReference type="Proteomes" id="UP001174909">
    <property type="component" value="Unassembled WGS sequence"/>
</dbReference>
<feature type="compositionally biased region" description="Polar residues" evidence="1">
    <location>
        <begin position="564"/>
        <end position="589"/>
    </location>
</feature>
<comment type="caution">
    <text evidence="3">The sequence shown here is derived from an EMBL/GenBank/DDBJ whole genome shotgun (WGS) entry which is preliminary data.</text>
</comment>
<feature type="compositionally biased region" description="Acidic residues" evidence="1">
    <location>
        <begin position="523"/>
        <end position="533"/>
    </location>
</feature>
<feature type="domain" description="Cilium assembly protein DZIP1" evidence="2">
    <location>
        <begin position="262"/>
        <end position="331"/>
    </location>
</feature>
<feature type="compositionally biased region" description="Basic and acidic residues" evidence="1">
    <location>
        <begin position="95"/>
        <end position="104"/>
    </location>
</feature>
<keyword evidence="4" id="KW-1185">Reference proteome</keyword>
<feature type="compositionally biased region" description="Basic and acidic residues" evidence="1">
    <location>
        <begin position="467"/>
        <end position="484"/>
    </location>
</feature>
<feature type="compositionally biased region" description="Low complexity" evidence="1">
    <location>
        <begin position="190"/>
        <end position="201"/>
    </location>
</feature>
<organism evidence="3 4">
    <name type="scientific">Geodia barretti</name>
    <name type="common">Barrett's horny sponge</name>
    <dbReference type="NCBI Taxonomy" id="519541"/>
    <lineage>
        <taxon>Eukaryota</taxon>
        <taxon>Metazoa</taxon>
        <taxon>Porifera</taxon>
        <taxon>Demospongiae</taxon>
        <taxon>Heteroscleromorpha</taxon>
        <taxon>Tetractinellida</taxon>
        <taxon>Astrophorina</taxon>
        <taxon>Geodiidae</taxon>
        <taxon>Geodia</taxon>
    </lineage>
</organism>
<dbReference type="EMBL" id="CASHTH010002986">
    <property type="protein sequence ID" value="CAI8038247.1"/>
    <property type="molecule type" value="Genomic_DNA"/>
</dbReference>
<sequence length="642" mass="71966">MDERFHVAQHQLREELTRKENESLQSQALEFEQWKAAQQEMRKRELEEMQTPLLEQLRAVEQEKEQLQKVLLKTKAEIEAMKKLTRSPQSEDPEPSGKVKKEEGPTETADSTAVATDVKRLETKVVSKWKKHKKSVHRQMEEMNKSYQDQLLELSKKLASMEQSAKAQQFPKEKRMGKELKPKTTQQMHTQAQTVPAQQPTNANSQSEVSEGSEEEEEDEEEEEEEESEGEGGREETDAPHFTPFPNRINITTLFNHGQEAMEKIRRETANILDNALLQRGVNKGTVGMSDALLESKMKALQGDRQKRIQMHYQFMEQREHLTSEIELSAKTNCHFSPPRHLLPSSPPPPSSPSTRRSSPRRATSPFKTSPHHKTPPRLSSPQKHSPQRDSPNKQQSHGSAKPPTGLPAQAQLARSQQRVRASRPTRGSQTESSESETETESESDSESYKEDNQPAAVNTVTVAPRKRGDNGRQGAGKEVEKRGQSRVKVPAGSVRVLPDSGRTWDKGDEELQEGKARGGGMDGEDSSWDSEDSNDHLTTKDLMSVPTSTPVQVIPVKKAKVTKSGNEQDSQELSDNSWDVTEISSESQPHTKRTAAVPQHDTRHVKLASTHSGNSQSALTTVTRGDFDDSDLSDISTTQLT</sequence>
<name>A0AA35X5A2_GEOBA</name>
<feature type="compositionally biased region" description="Polar residues" evidence="1">
    <location>
        <begin position="610"/>
        <end position="624"/>
    </location>
</feature>
<feature type="compositionally biased region" description="Basic residues" evidence="1">
    <location>
        <begin position="127"/>
        <end position="137"/>
    </location>
</feature>
<evidence type="ECO:0000313" key="3">
    <source>
        <dbReference type="EMBL" id="CAI8038247.1"/>
    </source>
</evidence>
<evidence type="ECO:0000259" key="2">
    <source>
        <dbReference type="Pfam" id="PF25977"/>
    </source>
</evidence>
<feature type="compositionally biased region" description="Polar residues" evidence="1">
    <location>
        <begin position="413"/>
        <end position="430"/>
    </location>
</feature>
<feature type="region of interest" description="Disordered" evidence="1">
    <location>
        <begin position="158"/>
        <end position="248"/>
    </location>
</feature>